<dbReference type="PRINTS" id="PR00090">
    <property type="entry name" value="RNGDIOXGNASE"/>
</dbReference>
<dbReference type="GO" id="GO:0005506">
    <property type="term" value="F:iron ion binding"/>
    <property type="evidence" value="ECO:0007669"/>
    <property type="project" value="InterPro"/>
</dbReference>
<comment type="catalytic activity">
    <reaction evidence="12">
        <text>choline + 2 reduced [2Fe-2S]-[ferredoxin] + O2 + 2 H(+) = betaine aldehyde hydrate + 2 oxidized [2Fe-2S]-[ferredoxin] + H2O</text>
        <dbReference type="Rhea" id="RHEA:17769"/>
        <dbReference type="Rhea" id="RHEA-COMP:10000"/>
        <dbReference type="Rhea" id="RHEA-COMP:10001"/>
        <dbReference type="ChEBI" id="CHEBI:15354"/>
        <dbReference type="ChEBI" id="CHEBI:15377"/>
        <dbReference type="ChEBI" id="CHEBI:15378"/>
        <dbReference type="ChEBI" id="CHEBI:15379"/>
        <dbReference type="ChEBI" id="CHEBI:15870"/>
        <dbReference type="ChEBI" id="CHEBI:33737"/>
        <dbReference type="ChEBI" id="CHEBI:33738"/>
        <dbReference type="EC" id="1.14.15.7"/>
    </reaction>
</comment>
<evidence type="ECO:0000256" key="10">
    <source>
        <dbReference type="ARBA" id="ARBA00023004"/>
    </source>
</evidence>
<dbReference type="InterPro" id="IPR017941">
    <property type="entry name" value="Rieske_2Fe-2S"/>
</dbReference>
<evidence type="ECO:0000256" key="5">
    <source>
        <dbReference type="ARBA" id="ARBA00012763"/>
    </source>
</evidence>
<evidence type="ECO:0000256" key="3">
    <source>
        <dbReference type="ARBA" id="ARBA00004866"/>
    </source>
</evidence>
<dbReference type="InterPro" id="IPR036922">
    <property type="entry name" value="Rieske_2Fe-2S_sf"/>
</dbReference>
<accession>A0A0J9XB73</accession>
<dbReference type="Gene3D" id="2.102.10.10">
    <property type="entry name" value="Rieske [2Fe-2S] iron-sulphur domain"/>
    <property type="match status" value="1"/>
</dbReference>
<dbReference type="STRING" id="1173061.A0A0J9XB73"/>
<keyword evidence="10" id="KW-0408">Iron</keyword>
<dbReference type="SUPFAM" id="SSF55961">
    <property type="entry name" value="Bet v1-like"/>
    <property type="match status" value="1"/>
</dbReference>
<evidence type="ECO:0000256" key="9">
    <source>
        <dbReference type="ARBA" id="ARBA00023002"/>
    </source>
</evidence>
<dbReference type="Proteomes" id="UP000242525">
    <property type="component" value="Unassembled WGS sequence"/>
</dbReference>
<sequence length="446" mass="50508">MATATATTPQTDGLSVGEHTLPASWWTSPEIYEVEKRAIFFKSWMFIVHESRLTKPGDYLSYTVAGLNFFVIKNKAGQVNAFHNVCRHRAYPVVKKEQGSALVLGCRYHGWSYNTDGNLTKAPHFDNVQGFDKAQNGLYPIRTHTTDQGLVFLSFDATEEGPMPFDEWFKGLQTEMHEYDFSDYEYHMSYELDGQFNWKTLMDGYQECYHCPTAHPGLSKAFKMPTYKVVPKDRWCRHYAQIIKPDELPTKKPAAAPATQESSGWFGFGNKPETAAAPAPADDKVTNRGGSFDGLWMYLFPTNGINCYSPAWYSIRVVPITPTRTILQYDIYKKKGIDQAEIDDFVEFLQQVEIEDFDLCEATQKNLNTGVYSTGFLHPEKERGVLFYQNMVRDLVVSHLEKEEKAGQQINVAKIGSASTEGQKLEGICKSLQCTSEAAKSEVLAW</sequence>
<dbReference type="Pfam" id="PF00355">
    <property type="entry name" value="Rieske"/>
    <property type="match status" value="1"/>
</dbReference>
<comment type="similarity">
    <text evidence="4">Belongs to the choline monooxygenase family.</text>
</comment>
<name>A0A0J9XB73_GEOCN</name>
<dbReference type="InterPro" id="IPR015879">
    <property type="entry name" value="Ring_hydroxy_dOase_asu_C_dom"/>
</dbReference>
<dbReference type="Pfam" id="PF00848">
    <property type="entry name" value="Ring_hydroxyl_A"/>
    <property type="match status" value="1"/>
</dbReference>
<keyword evidence="8" id="KW-0479">Metal-binding</keyword>
<comment type="pathway">
    <text evidence="3">Amine and polyamine biosynthesis; betaine biosynthesis via choline pathway; betaine aldehyde from choline (monooxygenase route): step 1/1.</text>
</comment>
<dbReference type="EMBL" id="CCBN010000006">
    <property type="protein sequence ID" value="CDO54079.1"/>
    <property type="molecule type" value="Genomic_DNA"/>
</dbReference>
<dbReference type="InterPro" id="IPR001663">
    <property type="entry name" value="Rng_hydr_dOase-A"/>
</dbReference>
<dbReference type="PROSITE" id="PS51296">
    <property type="entry name" value="RIESKE"/>
    <property type="match status" value="1"/>
</dbReference>
<dbReference type="EC" id="1.14.15.7" evidence="5"/>
<comment type="cofactor">
    <cofactor evidence="1">
        <name>Fe cation</name>
        <dbReference type="ChEBI" id="CHEBI:24875"/>
    </cofactor>
</comment>
<dbReference type="GO" id="GO:0019133">
    <property type="term" value="F:choline monooxygenase activity"/>
    <property type="evidence" value="ECO:0007669"/>
    <property type="project" value="UniProtKB-EC"/>
</dbReference>
<evidence type="ECO:0000256" key="6">
    <source>
        <dbReference type="ARBA" id="ARBA00014931"/>
    </source>
</evidence>
<evidence type="ECO:0000256" key="11">
    <source>
        <dbReference type="ARBA" id="ARBA00023014"/>
    </source>
</evidence>
<dbReference type="OrthoDB" id="426882at2759"/>
<protein>
    <recommendedName>
        <fullName evidence="6">Choline monooxygenase, chloroplastic</fullName>
        <ecNumber evidence="5">1.14.15.7</ecNumber>
    </recommendedName>
</protein>
<dbReference type="UniPathway" id="UPA00529">
    <property type="reaction ID" value="UER00430"/>
</dbReference>
<dbReference type="CDD" id="cd03469">
    <property type="entry name" value="Rieske_RO_Alpha_N"/>
    <property type="match status" value="1"/>
</dbReference>
<keyword evidence="9" id="KW-0560">Oxidoreductase</keyword>
<evidence type="ECO:0000256" key="4">
    <source>
        <dbReference type="ARBA" id="ARBA00010848"/>
    </source>
</evidence>
<comment type="caution">
    <text evidence="14">The sequence shown here is derived from an EMBL/GenBank/DDBJ whole genome shotgun (WGS) entry which is preliminary data.</text>
</comment>
<evidence type="ECO:0000256" key="1">
    <source>
        <dbReference type="ARBA" id="ARBA00001962"/>
    </source>
</evidence>
<proteinExistence type="inferred from homology"/>
<evidence type="ECO:0000256" key="7">
    <source>
        <dbReference type="ARBA" id="ARBA00022714"/>
    </source>
</evidence>
<dbReference type="GO" id="GO:0051537">
    <property type="term" value="F:2 iron, 2 sulfur cluster binding"/>
    <property type="evidence" value="ECO:0007669"/>
    <property type="project" value="UniProtKB-KW"/>
</dbReference>
<dbReference type="SUPFAM" id="SSF50022">
    <property type="entry name" value="ISP domain"/>
    <property type="match status" value="1"/>
</dbReference>
<evidence type="ECO:0000256" key="2">
    <source>
        <dbReference type="ARBA" id="ARBA00002149"/>
    </source>
</evidence>
<evidence type="ECO:0000259" key="13">
    <source>
        <dbReference type="PROSITE" id="PS51296"/>
    </source>
</evidence>
<dbReference type="GO" id="GO:0019285">
    <property type="term" value="P:glycine betaine biosynthetic process from choline"/>
    <property type="evidence" value="ECO:0007669"/>
    <property type="project" value="UniProtKB-UniPathway"/>
</dbReference>
<evidence type="ECO:0000256" key="8">
    <source>
        <dbReference type="ARBA" id="ARBA00022723"/>
    </source>
</evidence>
<evidence type="ECO:0000313" key="15">
    <source>
        <dbReference type="Proteomes" id="UP000242525"/>
    </source>
</evidence>
<evidence type="ECO:0000313" key="14">
    <source>
        <dbReference type="EMBL" id="CDO54079.1"/>
    </source>
</evidence>
<feature type="domain" description="Rieske" evidence="13">
    <location>
        <begin position="45"/>
        <end position="131"/>
    </location>
</feature>
<reference evidence="14" key="1">
    <citation type="submission" date="2014-03" db="EMBL/GenBank/DDBJ databases">
        <authorList>
            <person name="Casaregola S."/>
        </authorList>
    </citation>
    <scope>NUCLEOTIDE SEQUENCE [LARGE SCALE GENOMIC DNA]</scope>
    <source>
        <strain evidence="14">CLIB 918</strain>
    </source>
</reference>
<dbReference type="CDD" id="cd00680">
    <property type="entry name" value="RHO_alpha_C"/>
    <property type="match status" value="1"/>
</dbReference>
<evidence type="ECO:0000256" key="12">
    <source>
        <dbReference type="ARBA" id="ARBA00049097"/>
    </source>
</evidence>
<dbReference type="PANTHER" id="PTHR43756:SF5">
    <property type="entry name" value="CHOLINE MONOOXYGENASE, CHLOROPLASTIC"/>
    <property type="match status" value="1"/>
</dbReference>
<keyword evidence="11" id="KW-0411">Iron-sulfur</keyword>
<dbReference type="AlphaFoldDB" id="A0A0J9XB73"/>
<gene>
    <name evidence="14" type="ORF">BN980_GECA06s04366g</name>
</gene>
<comment type="function">
    <text evidence="2">Catalyzes the first step of the osmoprotectant glycine betaine synthesis.</text>
</comment>
<dbReference type="PANTHER" id="PTHR43756">
    <property type="entry name" value="CHOLINE MONOOXYGENASE, CHLOROPLASTIC"/>
    <property type="match status" value="1"/>
</dbReference>
<dbReference type="Gene3D" id="3.90.380.10">
    <property type="entry name" value="Naphthalene 1,2-dioxygenase Alpha Subunit, Chain A, domain 1"/>
    <property type="match status" value="1"/>
</dbReference>
<keyword evidence="7" id="KW-0001">2Fe-2S</keyword>
<organism evidence="14 15">
    <name type="scientific">Geotrichum candidum</name>
    <name type="common">Oospora lactis</name>
    <name type="synonym">Dipodascus geotrichum</name>
    <dbReference type="NCBI Taxonomy" id="1173061"/>
    <lineage>
        <taxon>Eukaryota</taxon>
        <taxon>Fungi</taxon>
        <taxon>Dikarya</taxon>
        <taxon>Ascomycota</taxon>
        <taxon>Saccharomycotina</taxon>
        <taxon>Dipodascomycetes</taxon>
        <taxon>Dipodascales</taxon>
        <taxon>Dipodascaceae</taxon>
        <taxon>Geotrichum</taxon>
    </lineage>
</organism>
<keyword evidence="15" id="KW-1185">Reference proteome</keyword>